<evidence type="ECO:0000256" key="7">
    <source>
        <dbReference type="PIRSR" id="PIRSR602403-1"/>
    </source>
</evidence>
<dbReference type="InterPro" id="IPR050529">
    <property type="entry name" value="CYP450_sterol_14alpha_dmase"/>
</dbReference>
<dbReference type="InterPro" id="IPR036396">
    <property type="entry name" value="Cyt_P450_sf"/>
</dbReference>
<sequence>MEIFENATLREASVGLEQYATLPRLAVVGLVFCLTFLLWRPQASSQPPSLQEAIPLVSNTYLFMTNKEAFIRKAADFVRGRFDIVQFRLGLKKIYLVTGEKNVQALMKSTPGLRAETGVETLLESVWAMPKEEVQHWRLDKTGRGKTPLPGTEGLPDDRRFWYISHQIYDNYLTAKKYADNYTLKFYDIFEKHLDSMPVSSEWSTFGVYDWVRHQMAECALMSVMGTHIIDMNPGFLDALWDTDRVTPDLVAGFPRWMQPGPYDIRDKFYAMARKWVETSMAQFDFDGPDQDVDWEPLFGARVTREQAKWMSQNHCGETLGGFFGTFAAGVVANSVPAATWALMELLKDPELYQEVRAEVQTAVVTDPETGKRSMNVPKLLTLPLLQSVYVETMRLHVSYSIFRAVTQPVTIGGYQIEEGAAVLATTCIAHVDDAAWNAQGTHPASQFWGARHIKFVEEVDEKGNKATVPKFAMAARPSSFFPYGGGQSICPGRHVAKQHLLMMLALLLARFEIEMIEWVNGDGSKSDREPEHVSAYVGVLAMPPDRDMKARWRKMW</sequence>
<evidence type="ECO:0000256" key="6">
    <source>
        <dbReference type="ARBA" id="ARBA00023033"/>
    </source>
</evidence>
<evidence type="ECO:0000256" key="3">
    <source>
        <dbReference type="ARBA" id="ARBA00022617"/>
    </source>
</evidence>
<comment type="cofactor">
    <cofactor evidence="1 7">
        <name>heme</name>
        <dbReference type="ChEBI" id="CHEBI:30413"/>
    </cofactor>
</comment>
<accession>A0A9P9WQ16</accession>
<keyword evidence="6" id="KW-0503">Monooxygenase</keyword>
<dbReference type="GO" id="GO:0005506">
    <property type="term" value="F:iron ion binding"/>
    <property type="evidence" value="ECO:0007669"/>
    <property type="project" value="InterPro"/>
</dbReference>
<keyword evidence="9" id="KW-1185">Reference proteome</keyword>
<keyword evidence="5 7" id="KW-0408">Iron</keyword>
<keyword evidence="4 7" id="KW-0479">Metal-binding</keyword>
<dbReference type="InterPro" id="IPR001128">
    <property type="entry name" value="Cyt_P450"/>
</dbReference>
<proteinExistence type="inferred from homology"/>
<gene>
    <name evidence="8" type="ORF">JX265_004661</name>
</gene>
<evidence type="ECO:0000256" key="4">
    <source>
        <dbReference type="ARBA" id="ARBA00022723"/>
    </source>
</evidence>
<evidence type="ECO:0000256" key="5">
    <source>
        <dbReference type="ARBA" id="ARBA00023004"/>
    </source>
</evidence>
<dbReference type="PRINTS" id="PR00465">
    <property type="entry name" value="EP450IV"/>
</dbReference>
<evidence type="ECO:0000256" key="2">
    <source>
        <dbReference type="ARBA" id="ARBA00010617"/>
    </source>
</evidence>
<dbReference type="EMBL" id="JAFIMR010000009">
    <property type="protein sequence ID" value="KAI1874453.1"/>
    <property type="molecule type" value="Genomic_DNA"/>
</dbReference>
<dbReference type="Pfam" id="PF00067">
    <property type="entry name" value="p450"/>
    <property type="match status" value="1"/>
</dbReference>
<evidence type="ECO:0000313" key="8">
    <source>
        <dbReference type="EMBL" id="KAI1874453.1"/>
    </source>
</evidence>
<protein>
    <recommendedName>
        <fullName evidence="10">Cytochrome P450</fullName>
    </recommendedName>
</protein>
<comment type="similarity">
    <text evidence="2">Belongs to the cytochrome P450 family.</text>
</comment>
<dbReference type="AlphaFoldDB" id="A0A9P9WQ16"/>
<evidence type="ECO:0000256" key="1">
    <source>
        <dbReference type="ARBA" id="ARBA00001971"/>
    </source>
</evidence>
<comment type="caution">
    <text evidence="8">The sequence shown here is derived from an EMBL/GenBank/DDBJ whole genome shotgun (WGS) entry which is preliminary data.</text>
</comment>
<dbReference type="PANTHER" id="PTHR24304">
    <property type="entry name" value="CYTOCHROME P450 FAMILY 7"/>
    <property type="match status" value="1"/>
</dbReference>
<evidence type="ECO:0008006" key="10">
    <source>
        <dbReference type="Google" id="ProtNLM"/>
    </source>
</evidence>
<dbReference type="SUPFAM" id="SSF48264">
    <property type="entry name" value="Cytochrome P450"/>
    <property type="match status" value="1"/>
</dbReference>
<dbReference type="PANTHER" id="PTHR24304:SF2">
    <property type="entry name" value="24-HYDROXYCHOLESTEROL 7-ALPHA-HYDROXYLASE"/>
    <property type="match status" value="1"/>
</dbReference>
<keyword evidence="3 7" id="KW-0349">Heme</keyword>
<dbReference type="Gene3D" id="1.10.630.10">
    <property type="entry name" value="Cytochrome P450"/>
    <property type="match status" value="1"/>
</dbReference>
<dbReference type="GO" id="GO:0008395">
    <property type="term" value="F:steroid hydroxylase activity"/>
    <property type="evidence" value="ECO:0007669"/>
    <property type="project" value="TreeGrafter"/>
</dbReference>
<feature type="binding site" description="axial binding residue" evidence="7">
    <location>
        <position position="491"/>
    </location>
    <ligand>
        <name>heme</name>
        <dbReference type="ChEBI" id="CHEBI:30413"/>
    </ligand>
    <ligandPart>
        <name>Fe</name>
        <dbReference type="ChEBI" id="CHEBI:18248"/>
    </ligandPart>
</feature>
<reference evidence="8" key="1">
    <citation type="submission" date="2021-03" db="EMBL/GenBank/DDBJ databases">
        <title>Revisited historic fungal species revealed as producer of novel bioactive compounds through whole genome sequencing and comparative genomics.</title>
        <authorList>
            <person name="Vignolle G.A."/>
            <person name="Hochenegger N."/>
            <person name="Mach R.L."/>
            <person name="Mach-Aigner A.R."/>
            <person name="Javad Rahimi M."/>
            <person name="Salim K.A."/>
            <person name="Chan C.M."/>
            <person name="Lim L.B.L."/>
            <person name="Cai F."/>
            <person name="Druzhinina I.S."/>
            <person name="U'Ren J.M."/>
            <person name="Derntl C."/>
        </authorList>
    </citation>
    <scope>NUCLEOTIDE SEQUENCE</scope>
    <source>
        <strain evidence="8">TUCIM 5799</strain>
    </source>
</reference>
<dbReference type="GO" id="GO:0020037">
    <property type="term" value="F:heme binding"/>
    <property type="evidence" value="ECO:0007669"/>
    <property type="project" value="InterPro"/>
</dbReference>
<organism evidence="8 9">
    <name type="scientific">Neoarthrinium moseri</name>
    <dbReference type="NCBI Taxonomy" id="1658444"/>
    <lineage>
        <taxon>Eukaryota</taxon>
        <taxon>Fungi</taxon>
        <taxon>Dikarya</taxon>
        <taxon>Ascomycota</taxon>
        <taxon>Pezizomycotina</taxon>
        <taxon>Sordariomycetes</taxon>
        <taxon>Xylariomycetidae</taxon>
        <taxon>Amphisphaeriales</taxon>
        <taxon>Apiosporaceae</taxon>
        <taxon>Neoarthrinium</taxon>
    </lineage>
</organism>
<dbReference type="GO" id="GO:0016705">
    <property type="term" value="F:oxidoreductase activity, acting on paired donors, with incorporation or reduction of molecular oxygen"/>
    <property type="evidence" value="ECO:0007669"/>
    <property type="project" value="InterPro"/>
</dbReference>
<dbReference type="Proteomes" id="UP000829685">
    <property type="component" value="Unassembled WGS sequence"/>
</dbReference>
<evidence type="ECO:0000313" key="9">
    <source>
        <dbReference type="Proteomes" id="UP000829685"/>
    </source>
</evidence>
<name>A0A9P9WQ16_9PEZI</name>
<dbReference type="InterPro" id="IPR002403">
    <property type="entry name" value="Cyt_P450_E_grp-IV"/>
</dbReference>
<keyword evidence="6" id="KW-0560">Oxidoreductase</keyword>